<accession>A0A645IBP0</accession>
<dbReference type="EMBL" id="VSSQ01104302">
    <property type="protein sequence ID" value="MPN44853.1"/>
    <property type="molecule type" value="Genomic_DNA"/>
</dbReference>
<sequence length="149" mass="16136">MRGGEGVGVFDVDAGLAEPQQLLVEAAGVILEGKGQHRVIAHQVAGIAQQGLDPFRLACDQAQRAAEIGRIGKRPGPDVDAVRLQQAEHGGHGARLVLQEDRYLTDDHRPAPFLYQFVRPDGPDRPGSWCRDGRRISRCCRAAGIRLAS</sequence>
<name>A0A645IBP0_9ZZZZ</name>
<reference evidence="1" key="1">
    <citation type="submission" date="2019-08" db="EMBL/GenBank/DDBJ databases">
        <authorList>
            <person name="Kucharzyk K."/>
            <person name="Murdoch R.W."/>
            <person name="Higgins S."/>
            <person name="Loffler F."/>
        </authorList>
    </citation>
    <scope>NUCLEOTIDE SEQUENCE</scope>
</reference>
<evidence type="ECO:0000313" key="1">
    <source>
        <dbReference type="EMBL" id="MPN44853.1"/>
    </source>
</evidence>
<proteinExistence type="predicted"/>
<protein>
    <submittedName>
        <fullName evidence="1">Uncharacterized protein</fullName>
    </submittedName>
</protein>
<dbReference type="AlphaFoldDB" id="A0A645IBP0"/>
<gene>
    <name evidence="1" type="ORF">SDC9_192420</name>
</gene>
<organism evidence="1">
    <name type="scientific">bioreactor metagenome</name>
    <dbReference type="NCBI Taxonomy" id="1076179"/>
    <lineage>
        <taxon>unclassified sequences</taxon>
        <taxon>metagenomes</taxon>
        <taxon>ecological metagenomes</taxon>
    </lineage>
</organism>
<comment type="caution">
    <text evidence="1">The sequence shown here is derived from an EMBL/GenBank/DDBJ whole genome shotgun (WGS) entry which is preliminary data.</text>
</comment>